<dbReference type="InterPro" id="IPR042566">
    <property type="entry name" value="L1_C"/>
</dbReference>
<keyword evidence="2" id="KW-1185">Reference proteome</keyword>
<evidence type="ECO:0000313" key="2">
    <source>
        <dbReference type="Proteomes" id="UP001066276"/>
    </source>
</evidence>
<protein>
    <submittedName>
        <fullName evidence="1">Uncharacterized protein</fullName>
    </submittedName>
</protein>
<dbReference type="Proteomes" id="UP001066276">
    <property type="component" value="Chromosome 4_2"/>
</dbReference>
<gene>
    <name evidence="1" type="ORF">NDU88_004513</name>
</gene>
<dbReference type="Gene3D" id="3.30.250.20">
    <property type="entry name" value="L1 transposable element, C-terminal domain"/>
    <property type="match status" value="1"/>
</dbReference>
<accession>A0AAV7SJ69</accession>
<evidence type="ECO:0000313" key="1">
    <source>
        <dbReference type="EMBL" id="KAJ1164066.1"/>
    </source>
</evidence>
<dbReference type="EMBL" id="JANPWB010000008">
    <property type="protein sequence ID" value="KAJ1164066.1"/>
    <property type="molecule type" value="Genomic_DNA"/>
</dbReference>
<organism evidence="1 2">
    <name type="scientific">Pleurodeles waltl</name>
    <name type="common">Iberian ribbed newt</name>
    <dbReference type="NCBI Taxonomy" id="8319"/>
    <lineage>
        <taxon>Eukaryota</taxon>
        <taxon>Metazoa</taxon>
        <taxon>Chordata</taxon>
        <taxon>Craniata</taxon>
        <taxon>Vertebrata</taxon>
        <taxon>Euteleostomi</taxon>
        <taxon>Amphibia</taxon>
        <taxon>Batrachia</taxon>
        <taxon>Caudata</taxon>
        <taxon>Salamandroidea</taxon>
        <taxon>Salamandridae</taxon>
        <taxon>Pleurodelinae</taxon>
        <taxon>Pleurodeles</taxon>
    </lineage>
</organism>
<dbReference type="AlphaFoldDB" id="A0AAV7SJ69"/>
<sequence>MSLFFTRPDYCHVTVERRWRLRELIKPFQDTREEAYLLAPARLKTVVNGKVKMFTSEVQAKEYLMELKAP</sequence>
<proteinExistence type="predicted"/>
<comment type="caution">
    <text evidence="1">The sequence shown here is derived from an EMBL/GenBank/DDBJ whole genome shotgun (WGS) entry which is preliminary data.</text>
</comment>
<reference evidence="1" key="1">
    <citation type="journal article" date="2022" name="bioRxiv">
        <title>Sequencing and chromosome-scale assembly of the giantPleurodeles waltlgenome.</title>
        <authorList>
            <person name="Brown T."/>
            <person name="Elewa A."/>
            <person name="Iarovenko S."/>
            <person name="Subramanian E."/>
            <person name="Araus A.J."/>
            <person name="Petzold A."/>
            <person name="Susuki M."/>
            <person name="Suzuki K.-i.T."/>
            <person name="Hayashi T."/>
            <person name="Toyoda A."/>
            <person name="Oliveira C."/>
            <person name="Osipova E."/>
            <person name="Leigh N.D."/>
            <person name="Simon A."/>
            <person name="Yun M.H."/>
        </authorList>
    </citation>
    <scope>NUCLEOTIDE SEQUENCE</scope>
    <source>
        <strain evidence="1">20211129_DDA</strain>
        <tissue evidence="1">Liver</tissue>
    </source>
</reference>
<name>A0AAV7SJ69_PLEWA</name>